<feature type="transmembrane region" description="Helical" evidence="2">
    <location>
        <begin position="109"/>
        <end position="130"/>
    </location>
</feature>
<dbReference type="Pfam" id="PF00643">
    <property type="entry name" value="zf-B_box"/>
    <property type="match status" value="1"/>
</dbReference>
<feature type="repeat" description="TPR" evidence="1">
    <location>
        <begin position="402"/>
        <end position="435"/>
    </location>
</feature>
<dbReference type="GO" id="GO:0008270">
    <property type="term" value="F:zinc ion binding"/>
    <property type="evidence" value="ECO:0007669"/>
    <property type="project" value="InterPro"/>
</dbReference>
<evidence type="ECO:0000256" key="2">
    <source>
        <dbReference type="SAM" id="Phobius"/>
    </source>
</evidence>
<keyword evidence="2" id="KW-0472">Membrane</keyword>
<sequence length="487" mass="53087">MSGFLQNTAPAVCQRHPEANAGWRCDNCQAALCPDCVATRRAISTEYLSCELCQGRVLPILVHRSRIPLAVRLRDVWRYPFTQNGLIVLTSLSVMLALCRWLAAETFLLLKWLPALFGIGFFWSAFFHVIRSTARGEKELDAPEFTDLYGDCVAPALRGILGTSLLWLPGLLYLFFIKDWGAQKEVNQLLETPEFYISGAMPQLDWSQALTDPILWLLVLAGAAYLPMVLLAAAAGHNLVKMLNPVAVIGNALRLGRDFTVTLGALAVLAVALVVARLVAAGILWLGMPVLSALAAELVTCFVPFMMARVLGLVLYNRGDVLEYGDASDYLEPVLGVVQPRAEPPPFRGPLAAPEPDPTVVPVPIGETLAALAQAVEARDTGKALSLYPELKEPRFLKQVDAAHHLFVGQAAVAQGQYELAVQALESAADVAPDGPAASRALVLLARVYAERLKEPERAESIYRYVVHRYPNTDASRFAQTHLSPTS</sequence>
<comment type="caution">
    <text evidence="4">The sequence shown here is derived from an EMBL/GenBank/DDBJ whole genome shotgun (WGS) entry which is preliminary data.</text>
</comment>
<dbReference type="PATRIC" id="fig|394096.3.peg.7086"/>
<feature type="transmembrane region" description="Helical" evidence="2">
    <location>
        <begin position="84"/>
        <end position="103"/>
    </location>
</feature>
<dbReference type="AlphaFoldDB" id="A0A085W649"/>
<keyword evidence="2" id="KW-0812">Transmembrane</keyword>
<keyword evidence="5" id="KW-1185">Reference proteome</keyword>
<feature type="transmembrane region" description="Helical" evidence="2">
    <location>
        <begin position="261"/>
        <end position="287"/>
    </location>
</feature>
<dbReference type="Gene3D" id="1.25.40.10">
    <property type="entry name" value="Tetratricopeptide repeat domain"/>
    <property type="match status" value="1"/>
</dbReference>
<evidence type="ECO:0000313" key="4">
    <source>
        <dbReference type="EMBL" id="KFE63162.1"/>
    </source>
</evidence>
<dbReference type="InterPro" id="IPR019734">
    <property type="entry name" value="TPR_rpt"/>
</dbReference>
<evidence type="ECO:0000313" key="5">
    <source>
        <dbReference type="Proteomes" id="UP000028725"/>
    </source>
</evidence>
<feature type="transmembrane region" description="Helical" evidence="2">
    <location>
        <begin position="156"/>
        <end position="176"/>
    </location>
</feature>
<dbReference type="EMBL" id="JMCB01000018">
    <property type="protein sequence ID" value="KFE63162.1"/>
    <property type="molecule type" value="Genomic_DNA"/>
</dbReference>
<organism evidence="4 5">
    <name type="scientific">Hyalangium minutum</name>
    <dbReference type="NCBI Taxonomy" id="394096"/>
    <lineage>
        <taxon>Bacteria</taxon>
        <taxon>Pseudomonadati</taxon>
        <taxon>Myxococcota</taxon>
        <taxon>Myxococcia</taxon>
        <taxon>Myxococcales</taxon>
        <taxon>Cystobacterineae</taxon>
        <taxon>Archangiaceae</taxon>
        <taxon>Hyalangium</taxon>
    </lineage>
</organism>
<dbReference type="SUPFAM" id="SSF48452">
    <property type="entry name" value="TPR-like"/>
    <property type="match status" value="1"/>
</dbReference>
<evidence type="ECO:0000259" key="3">
    <source>
        <dbReference type="Pfam" id="PF00643"/>
    </source>
</evidence>
<dbReference type="InterPro" id="IPR011990">
    <property type="entry name" value="TPR-like_helical_dom_sf"/>
</dbReference>
<proteinExistence type="predicted"/>
<dbReference type="Proteomes" id="UP000028725">
    <property type="component" value="Unassembled WGS sequence"/>
</dbReference>
<dbReference type="STRING" id="394096.DB31_2755"/>
<evidence type="ECO:0000256" key="1">
    <source>
        <dbReference type="PROSITE-ProRule" id="PRU00339"/>
    </source>
</evidence>
<feature type="transmembrane region" description="Helical" evidence="2">
    <location>
        <begin position="293"/>
        <end position="316"/>
    </location>
</feature>
<gene>
    <name evidence="4" type="ORF">DB31_2755</name>
</gene>
<dbReference type="PROSITE" id="PS50005">
    <property type="entry name" value="TPR"/>
    <property type="match status" value="1"/>
</dbReference>
<dbReference type="Pfam" id="PF13174">
    <property type="entry name" value="TPR_6"/>
    <property type="match status" value="1"/>
</dbReference>
<keyword evidence="1" id="KW-0802">TPR repeat</keyword>
<dbReference type="RefSeq" id="WP_240487016.1">
    <property type="nucleotide sequence ID" value="NZ_JMCB01000018.1"/>
</dbReference>
<keyword evidence="2" id="KW-1133">Transmembrane helix</keyword>
<accession>A0A085W649</accession>
<name>A0A085W649_9BACT</name>
<feature type="transmembrane region" description="Helical" evidence="2">
    <location>
        <begin position="214"/>
        <end position="240"/>
    </location>
</feature>
<feature type="domain" description="B box-type" evidence="3">
    <location>
        <begin position="11"/>
        <end position="37"/>
    </location>
</feature>
<protein>
    <recommendedName>
        <fullName evidence="3">B box-type domain-containing protein</fullName>
    </recommendedName>
</protein>
<reference evidence="4 5" key="1">
    <citation type="submission" date="2014-04" db="EMBL/GenBank/DDBJ databases">
        <title>Genome assembly of Hyalangium minutum DSM 14724.</title>
        <authorList>
            <person name="Sharma G."/>
            <person name="Subramanian S."/>
        </authorList>
    </citation>
    <scope>NUCLEOTIDE SEQUENCE [LARGE SCALE GENOMIC DNA]</scope>
    <source>
        <strain evidence="4 5">DSM 14724</strain>
    </source>
</reference>
<dbReference type="InterPro" id="IPR000315">
    <property type="entry name" value="Znf_B-box"/>
</dbReference>